<dbReference type="OrthoDB" id="2868235at2"/>
<dbReference type="Proteomes" id="UP000248646">
    <property type="component" value="Unassembled WGS sequence"/>
</dbReference>
<reference evidence="1 2" key="1">
    <citation type="submission" date="2018-06" db="EMBL/GenBank/DDBJ databases">
        <title>Genomic Encyclopedia of Type Strains, Phase IV (KMG-IV): sequencing the most valuable type-strain genomes for metagenomic binning, comparative biology and taxonomic classification.</title>
        <authorList>
            <person name="Goeker M."/>
        </authorList>
    </citation>
    <scope>NUCLEOTIDE SEQUENCE [LARGE SCALE GENOMIC DNA]</scope>
    <source>
        <strain evidence="1 2">DSM 5</strain>
    </source>
</reference>
<gene>
    <name evidence="1" type="ORF">C7437_102164</name>
</gene>
<dbReference type="RefSeq" id="WP_111439155.1">
    <property type="nucleotide sequence ID" value="NZ_QKZI01000002.1"/>
</dbReference>
<proteinExistence type="predicted"/>
<keyword evidence="2" id="KW-1185">Reference proteome</keyword>
<dbReference type="EMBL" id="QKZI01000002">
    <property type="protein sequence ID" value="PZX05705.1"/>
    <property type="molecule type" value="Genomic_DNA"/>
</dbReference>
<sequence>MGIICPCGVRVDACSENNNVRFEGQMGTIEGNLTYLANVCITTLNASTLSLQFEDTETPNLNNFTFTANEITSVVCNRQGQNCEVTVTGTGTIDSDEYTFEAVFRDQVAQAAVDIVQSFEITGFFDQNGAAPVAQGSIIALGCQEL</sequence>
<evidence type="ECO:0000313" key="2">
    <source>
        <dbReference type="Proteomes" id="UP000248646"/>
    </source>
</evidence>
<name>A0A2W7MMJ8_9BACI</name>
<organism evidence="1 2">
    <name type="scientific">Psychrobacillus insolitus</name>
    <dbReference type="NCBI Taxonomy" id="1461"/>
    <lineage>
        <taxon>Bacteria</taxon>
        <taxon>Bacillati</taxon>
        <taxon>Bacillota</taxon>
        <taxon>Bacilli</taxon>
        <taxon>Bacillales</taxon>
        <taxon>Bacillaceae</taxon>
        <taxon>Psychrobacillus</taxon>
    </lineage>
</organism>
<evidence type="ECO:0000313" key="1">
    <source>
        <dbReference type="EMBL" id="PZX05705.1"/>
    </source>
</evidence>
<comment type="caution">
    <text evidence="1">The sequence shown here is derived from an EMBL/GenBank/DDBJ whole genome shotgun (WGS) entry which is preliminary data.</text>
</comment>
<protein>
    <submittedName>
        <fullName evidence="1">Uncharacterized protein</fullName>
    </submittedName>
</protein>
<accession>A0A2W7MMJ8</accession>
<dbReference type="AlphaFoldDB" id="A0A2W7MMJ8"/>